<dbReference type="AlphaFoldDB" id="K7YFV5"/>
<keyword evidence="1" id="KW-0812">Transmembrane</keyword>
<dbReference type="KEGG" id="thal:A1OE_255"/>
<evidence type="ECO:0000313" key="3">
    <source>
        <dbReference type="Proteomes" id="UP000010077"/>
    </source>
</evidence>
<feature type="transmembrane region" description="Helical" evidence="1">
    <location>
        <begin position="38"/>
        <end position="57"/>
    </location>
</feature>
<protein>
    <submittedName>
        <fullName evidence="2">Uncharacterized protein</fullName>
    </submittedName>
</protein>
<keyword evidence="1" id="KW-0472">Membrane</keyword>
<gene>
    <name evidence="2" type="ORF">A1OE_255</name>
</gene>
<evidence type="ECO:0000256" key="1">
    <source>
        <dbReference type="SAM" id="Phobius"/>
    </source>
</evidence>
<dbReference type="EMBL" id="CP003539">
    <property type="protein sequence ID" value="AFX98455.1"/>
    <property type="molecule type" value="Genomic_DNA"/>
</dbReference>
<reference evidence="2 3" key="1">
    <citation type="journal article" date="2012" name="Proc. Natl. Acad. Sci. U.S.A.">
        <title>Genome streamlining and chemical defense in a coral reef symbiosis.</title>
        <authorList>
            <person name="Kwan J.C."/>
            <person name="Donia M.S."/>
            <person name="Han A.W."/>
            <person name="Hirose E."/>
            <person name="Haygood M.G."/>
            <person name="Schmidt E.W."/>
        </authorList>
    </citation>
    <scope>NUCLEOTIDE SEQUENCE [LARGE SCALE GENOMIC DNA]</scope>
    <source>
        <strain evidence="2 3">L2</strain>
    </source>
</reference>
<organism evidence="2 3">
    <name type="scientific">Candidatus Endolissoclinum faulkneri L2</name>
    <dbReference type="NCBI Taxonomy" id="1193729"/>
    <lineage>
        <taxon>Bacteria</taxon>
        <taxon>Pseudomonadati</taxon>
        <taxon>Pseudomonadota</taxon>
        <taxon>Alphaproteobacteria</taxon>
        <taxon>Rhodospirillales</taxon>
        <taxon>Rhodospirillaceae</taxon>
        <taxon>Candidatus Endolissoclinum</taxon>
    </lineage>
</organism>
<proteinExistence type="predicted"/>
<dbReference type="HOGENOM" id="CLU_2932635_0_0_5"/>
<evidence type="ECO:0000313" key="2">
    <source>
        <dbReference type="EMBL" id="AFX98455.1"/>
    </source>
</evidence>
<dbReference type="Proteomes" id="UP000010077">
    <property type="component" value="Chromosome"/>
</dbReference>
<name>K7YFV5_9PROT</name>
<accession>K7YFV5</accession>
<keyword evidence="3" id="KW-1185">Reference proteome</keyword>
<keyword evidence="1" id="KW-1133">Transmembrane helix</keyword>
<sequence>MYNLPKSIYFYSFILVIKTADADYFIRSLCSLFRLQATIFEMFGWSGVCYFNCALFYQKN</sequence>